<sequence>MVFLLKIVFLQQKEEFFSQPIPIGGGTSIQTFHTQELAWYSSSELYKRKFTKRMK</sequence>
<dbReference type="RefSeq" id="XP_020079099.1">
    <property type="nucleotide sequence ID" value="XM_020220546.1"/>
</dbReference>
<dbReference type="Proteomes" id="UP000095085">
    <property type="component" value="Unassembled WGS sequence"/>
</dbReference>
<evidence type="ECO:0000313" key="1">
    <source>
        <dbReference type="EMBL" id="ODV70032.1"/>
    </source>
</evidence>
<dbReference type="EMBL" id="KV454538">
    <property type="protein sequence ID" value="ODV70032.1"/>
    <property type="molecule type" value="Genomic_DNA"/>
</dbReference>
<reference evidence="2" key="1">
    <citation type="submission" date="2016-05" db="EMBL/GenBank/DDBJ databases">
        <title>Comparative genomics of biotechnologically important yeasts.</title>
        <authorList>
            <consortium name="DOE Joint Genome Institute"/>
            <person name="Riley R."/>
            <person name="Haridas S."/>
            <person name="Wolfe K.H."/>
            <person name="Lopes M.R."/>
            <person name="Hittinger C.T."/>
            <person name="Goker M."/>
            <person name="Salamov A."/>
            <person name="Wisecaver J."/>
            <person name="Long T.M."/>
            <person name="Aerts A.L."/>
            <person name="Barry K."/>
            <person name="Choi C."/>
            <person name="Clum A."/>
            <person name="Coughlan A.Y."/>
            <person name="Deshpande S."/>
            <person name="Douglass A.P."/>
            <person name="Hanson S.J."/>
            <person name="Klenk H.-P."/>
            <person name="Labutti K."/>
            <person name="Lapidus A."/>
            <person name="Lindquist E."/>
            <person name="Lipzen A."/>
            <person name="Meier-Kolthoff J.P."/>
            <person name="Ohm R.A."/>
            <person name="Otillar R.P."/>
            <person name="Pangilinan J."/>
            <person name="Peng Y."/>
            <person name="Rokas A."/>
            <person name="Rosa C.A."/>
            <person name="Scheuner C."/>
            <person name="Sibirny A.A."/>
            <person name="Slot J.C."/>
            <person name="Stielow J.B."/>
            <person name="Sun H."/>
            <person name="Kurtzman C.P."/>
            <person name="Blackwell M."/>
            <person name="Grigoriev I.V."/>
            <person name="Jeffries T.W."/>
        </authorList>
    </citation>
    <scope>NUCLEOTIDE SEQUENCE [LARGE SCALE GENOMIC DNA]</scope>
    <source>
        <strain evidence="2">NRRL Y-1933</strain>
    </source>
</reference>
<keyword evidence="2" id="KW-1185">Reference proteome</keyword>
<accession>A0A1E4RRY7</accession>
<dbReference type="GeneID" id="30995096"/>
<gene>
    <name evidence="1" type="ORF">HYPBUDRAFT_151537</name>
</gene>
<protein>
    <submittedName>
        <fullName evidence="1">Uncharacterized protein</fullName>
    </submittedName>
</protein>
<name>A0A1E4RRY7_9ASCO</name>
<evidence type="ECO:0000313" key="2">
    <source>
        <dbReference type="Proteomes" id="UP000095085"/>
    </source>
</evidence>
<dbReference type="AlphaFoldDB" id="A0A1E4RRY7"/>
<proteinExistence type="predicted"/>
<organism evidence="1 2">
    <name type="scientific">Hyphopichia burtonii NRRL Y-1933</name>
    <dbReference type="NCBI Taxonomy" id="984485"/>
    <lineage>
        <taxon>Eukaryota</taxon>
        <taxon>Fungi</taxon>
        <taxon>Dikarya</taxon>
        <taxon>Ascomycota</taxon>
        <taxon>Saccharomycotina</taxon>
        <taxon>Pichiomycetes</taxon>
        <taxon>Debaryomycetaceae</taxon>
        <taxon>Hyphopichia</taxon>
    </lineage>
</organism>